<dbReference type="InterPro" id="IPR014567">
    <property type="entry name" value="UCP031900"/>
</dbReference>
<reference evidence="4" key="1">
    <citation type="submission" date="2017-09" db="EMBL/GenBank/DDBJ databases">
        <authorList>
            <person name="Varghese N."/>
            <person name="Submissions S."/>
        </authorList>
    </citation>
    <scope>NUCLEOTIDE SEQUENCE [LARGE SCALE GENOMIC DNA]</scope>
    <source>
        <strain evidence="4">C7</strain>
    </source>
</reference>
<name>A0A2C9CPG5_9RHOB</name>
<sequence>MRHGACELSRSLLLVMALLGGCVAAQADTAQRVSQIEWNGQGAEFGGLSGLLIGPDGQSLIAVSDKGLLITAALQRDADGTLRGVVEQERHRLISPAGQVMFDKDADAESLAWQGDRLLISLERRNAIWAYDALGGTPVEVPVPQGITALQFNSGVEAMANLPDGTVLAIPERSGALDRPFPVFRLRDGVWDSDLQIPREPPYLPTAADIGPDGRLYVLERDFTGLGFRVQVRSFAIGDQITDMQRVLSPTTDMDNAEGMDIWRDPAGQLRMTIISDDNFLFLQRTLLTEYVLNAAD</sequence>
<dbReference type="Pfam" id="PF13449">
    <property type="entry name" value="Phytase-like"/>
    <property type="match status" value="1"/>
</dbReference>
<accession>A0A2C9CPG5</accession>
<dbReference type="Proteomes" id="UP000220034">
    <property type="component" value="Unassembled WGS sequence"/>
</dbReference>
<feature type="chain" id="PRO_5012858418" description="Phytase-like domain-containing protein" evidence="1">
    <location>
        <begin position="28"/>
        <end position="297"/>
    </location>
</feature>
<keyword evidence="4" id="KW-1185">Reference proteome</keyword>
<gene>
    <name evidence="3" type="ORF">SAMN06273572_10287</name>
</gene>
<proteinExistence type="predicted"/>
<dbReference type="InterPro" id="IPR027372">
    <property type="entry name" value="Phytase-like_dom"/>
</dbReference>
<dbReference type="PROSITE" id="PS51257">
    <property type="entry name" value="PROKAR_LIPOPROTEIN"/>
    <property type="match status" value="1"/>
</dbReference>
<dbReference type="AlphaFoldDB" id="A0A2C9CPG5"/>
<evidence type="ECO:0000256" key="1">
    <source>
        <dbReference type="SAM" id="SignalP"/>
    </source>
</evidence>
<dbReference type="PIRSF" id="PIRSF031900">
    <property type="entry name" value="UCP031900"/>
    <property type="match status" value="1"/>
</dbReference>
<feature type="signal peptide" evidence="1">
    <location>
        <begin position="1"/>
        <end position="27"/>
    </location>
</feature>
<dbReference type="EMBL" id="OCTN01000002">
    <property type="protein sequence ID" value="SOH93411.1"/>
    <property type="molecule type" value="Genomic_DNA"/>
</dbReference>
<feature type="domain" description="Phytase-like" evidence="2">
    <location>
        <begin position="44"/>
        <end position="280"/>
    </location>
</feature>
<evidence type="ECO:0000313" key="4">
    <source>
        <dbReference type="Proteomes" id="UP000220034"/>
    </source>
</evidence>
<dbReference type="OrthoDB" id="9798693at2"/>
<organism evidence="3 4">
    <name type="scientific">Pontivivens marinum</name>
    <dbReference type="NCBI Taxonomy" id="1690039"/>
    <lineage>
        <taxon>Bacteria</taxon>
        <taxon>Pseudomonadati</taxon>
        <taxon>Pseudomonadota</taxon>
        <taxon>Alphaproteobacteria</taxon>
        <taxon>Rhodobacterales</taxon>
        <taxon>Paracoccaceae</taxon>
        <taxon>Pontivivens</taxon>
    </lineage>
</organism>
<keyword evidence="1" id="KW-0732">Signal</keyword>
<dbReference type="SUPFAM" id="SSF63829">
    <property type="entry name" value="Calcium-dependent phosphotriesterase"/>
    <property type="match status" value="1"/>
</dbReference>
<evidence type="ECO:0000313" key="3">
    <source>
        <dbReference type="EMBL" id="SOH93411.1"/>
    </source>
</evidence>
<evidence type="ECO:0000259" key="2">
    <source>
        <dbReference type="Pfam" id="PF13449"/>
    </source>
</evidence>
<protein>
    <recommendedName>
        <fullName evidence="2">Phytase-like domain-containing protein</fullName>
    </recommendedName>
</protein>